<protein>
    <submittedName>
        <fullName evidence="2">Uncharacterized protein</fullName>
    </submittedName>
</protein>
<evidence type="ECO:0000313" key="2">
    <source>
        <dbReference type="EMBL" id="RAJ88285.1"/>
    </source>
</evidence>
<dbReference type="RefSeq" id="WP_111590924.1">
    <property type="nucleotide sequence ID" value="NZ_QLMA01000001.1"/>
</dbReference>
<proteinExistence type="predicted"/>
<gene>
    <name evidence="2" type="ORF">CLV59_1011055</name>
</gene>
<comment type="caution">
    <text evidence="2">The sequence shown here is derived from an EMBL/GenBank/DDBJ whole genome shotgun (WGS) entry which is preliminary data.</text>
</comment>
<sequence>MRTVKHILIRIFFLCCSLLLLNTSVSLAAEIDSAWFHQLVDKASVSLRNTVLRNEALKAQGREREMSFVVTVTDGEKVGPPYLMDNGIDGNKSALTTFEKERVELEDRLKKIYTAENVEAYVLMLNCFDVKLKRLLADSISVEWLFNKASSDYSDIPDLKALHDRFTQAVLISRQIFKDSAPRILLSTGVYRIARRDNEGRPVSDNYYYFKPTPNPSNKLATEDITPLLYRYLRENNPKDGSALEYANFQVAALEKAIHSSKYKASILSTFDVSDMIAILNNFSSAVDYKGLSLEERVHIISVLLTEHLKGNYGLFQNGEGAVMKIFNTVPPEQTEGFFTALEAPTRIVKDASNHYPLIYRLLDEMDDALLFAGGNNYTNLIVAVKNLLIQSPKFGARAQAISSTPEKLLQHCIRWKGDGAYLPGDRKYTVKLLESGQVQIDTRIVLETHAITAGEDQELAGATWTNYVPGSDQTNIFSPFELIGFTNLSKQSFLNPLSGAKNDSMAFMPAIFLDYAIKKKANMDLQKAGFMLLDLATLATGYGGIIAAASDIRKAIVIFNMGTATLNITANTFEEQLEGTRFHEVVDAANMLMLAVGVAELGRSGPRTMATALKVGMKVSGTVSKEVALRFIAAVMRAEIELKNVRLGTRAADELLALKNELVIEWPETYKTDLAEDLKEFDAKAKPELEAPKVIEEAPKAGEEAPKPKEEAINTGGVEGSIDKVIKKTYPFAEYLDISGDVKQCVYELNGKQIVADHVFVGEGVNKVWVLPDDVKEVVHAEKIAKYVGDDIIMPREKFPAVDGIKASNGQGVSFKKPNGTTMKNVKDQINKAYNRIKSNNGKGDDFIQEGYKLRKWEGVELHIECMNIDATWSEYEQMWDYHCRNPQTGLRNDGLITRIVIYLKDGTIKELDLNKLKK</sequence>
<evidence type="ECO:0000313" key="3">
    <source>
        <dbReference type="Proteomes" id="UP000249819"/>
    </source>
</evidence>
<reference evidence="2 3" key="1">
    <citation type="submission" date="2018-06" db="EMBL/GenBank/DDBJ databases">
        <title>Genomic Encyclopedia of Archaeal and Bacterial Type Strains, Phase II (KMG-II): from individual species to whole genera.</title>
        <authorList>
            <person name="Goeker M."/>
        </authorList>
    </citation>
    <scope>NUCLEOTIDE SEQUENCE [LARGE SCALE GENOMIC DNA]</scope>
    <source>
        <strain evidence="2 3">DSM 29821</strain>
    </source>
</reference>
<keyword evidence="3" id="KW-1185">Reference proteome</keyword>
<feature type="signal peptide" evidence="1">
    <location>
        <begin position="1"/>
        <end position="28"/>
    </location>
</feature>
<name>A0A327WCN8_9BACT</name>
<keyword evidence="1" id="KW-0732">Signal</keyword>
<evidence type="ECO:0000256" key="1">
    <source>
        <dbReference type="SAM" id="SignalP"/>
    </source>
</evidence>
<feature type="chain" id="PRO_5016408092" evidence="1">
    <location>
        <begin position="29"/>
        <end position="920"/>
    </location>
</feature>
<organism evidence="2 3">
    <name type="scientific">Chitinophaga dinghuensis</name>
    <dbReference type="NCBI Taxonomy" id="1539050"/>
    <lineage>
        <taxon>Bacteria</taxon>
        <taxon>Pseudomonadati</taxon>
        <taxon>Bacteroidota</taxon>
        <taxon>Chitinophagia</taxon>
        <taxon>Chitinophagales</taxon>
        <taxon>Chitinophagaceae</taxon>
        <taxon>Chitinophaga</taxon>
    </lineage>
</organism>
<dbReference type="EMBL" id="QLMA01000001">
    <property type="protein sequence ID" value="RAJ88285.1"/>
    <property type="molecule type" value="Genomic_DNA"/>
</dbReference>
<dbReference type="AlphaFoldDB" id="A0A327WCN8"/>
<dbReference type="Proteomes" id="UP000249819">
    <property type="component" value="Unassembled WGS sequence"/>
</dbReference>
<accession>A0A327WCN8</accession>